<dbReference type="RefSeq" id="WP_378294304.1">
    <property type="nucleotide sequence ID" value="NZ_JBHULE010000019.1"/>
</dbReference>
<gene>
    <name evidence="1" type="ORF">ACFSR1_17465</name>
</gene>
<sequence>MIHFLYRMSMYVGDVTRDNIVSFMHGADFGKWREPHWTKLLNEFITIEYKIEGRAMGWPHQVELLSKREGIEWNEGFKKLMLEMINKSDQIPFTKKMQNWINDLEN</sequence>
<name>A0ABW5LIP8_9FLAO</name>
<reference evidence="2" key="1">
    <citation type="journal article" date="2019" name="Int. J. Syst. Evol. Microbiol.">
        <title>The Global Catalogue of Microorganisms (GCM) 10K type strain sequencing project: providing services to taxonomists for standard genome sequencing and annotation.</title>
        <authorList>
            <consortium name="The Broad Institute Genomics Platform"/>
            <consortium name="The Broad Institute Genome Sequencing Center for Infectious Disease"/>
            <person name="Wu L."/>
            <person name="Ma J."/>
        </authorList>
    </citation>
    <scope>NUCLEOTIDE SEQUENCE [LARGE SCALE GENOMIC DNA]</scope>
    <source>
        <strain evidence="2">KCTC 52274</strain>
    </source>
</reference>
<protein>
    <submittedName>
        <fullName evidence="1">Uncharacterized protein</fullName>
    </submittedName>
</protein>
<dbReference type="EMBL" id="JBHULE010000019">
    <property type="protein sequence ID" value="MFD2564475.1"/>
    <property type="molecule type" value="Genomic_DNA"/>
</dbReference>
<evidence type="ECO:0000313" key="1">
    <source>
        <dbReference type="EMBL" id="MFD2564475.1"/>
    </source>
</evidence>
<keyword evidence="2" id="KW-1185">Reference proteome</keyword>
<dbReference type="Proteomes" id="UP001597319">
    <property type="component" value="Unassembled WGS sequence"/>
</dbReference>
<evidence type="ECO:0000313" key="2">
    <source>
        <dbReference type="Proteomes" id="UP001597319"/>
    </source>
</evidence>
<organism evidence="1 2">
    <name type="scientific">Aquimarina rubra</name>
    <dbReference type="NCBI Taxonomy" id="1920033"/>
    <lineage>
        <taxon>Bacteria</taxon>
        <taxon>Pseudomonadati</taxon>
        <taxon>Bacteroidota</taxon>
        <taxon>Flavobacteriia</taxon>
        <taxon>Flavobacteriales</taxon>
        <taxon>Flavobacteriaceae</taxon>
        <taxon>Aquimarina</taxon>
    </lineage>
</organism>
<accession>A0ABW5LIP8</accession>
<proteinExistence type="predicted"/>
<comment type="caution">
    <text evidence="1">The sequence shown here is derived from an EMBL/GenBank/DDBJ whole genome shotgun (WGS) entry which is preliminary data.</text>
</comment>